<comment type="caution">
    <text evidence="1">The sequence shown here is derived from an EMBL/GenBank/DDBJ whole genome shotgun (WGS) entry which is preliminary data.</text>
</comment>
<gene>
    <name evidence="1" type="ORF">MILVUS5_LOCUS22115</name>
</gene>
<sequence length="329" mass="37631">MFLVGNCFAELQRIDLSHCKDIYPDSLHLLFKGCRENITHLNLTDCSIFTEDIIMNFQVPKLKVLNLSRSSVDDKTLYVITKSCTGILKLSLKHCHAVGYKGVKRVLRNCKQLREINLKHCPRLVLHVNVDSMLLLRPSLRKIKLPSVNKLIASWHIKTTRTGCQNNKNIALVWSAIKLKLIFLFPSIKQETYQKSSLVKVDITVNTKVNVLTNAPDTKTTHIREETPTIQNSDDEVFFETLNISNASQLLSLPRNLQSLTIKGCESLDVLQHLPKQGLPSTVDYLRINQCPMLTPTLKPKTGEYWRMVACIEYIEIDNHRVRESSYGY</sequence>
<organism evidence="1 2">
    <name type="scientific">Trifolium pratense</name>
    <name type="common">Red clover</name>
    <dbReference type="NCBI Taxonomy" id="57577"/>
    <lineage>
        <taxon>Eukaryota</taxon>
        <taxon>Viridiplantae</taxon>
        <taxon>Streptophyta</taxon>
        <taxon>Embryophyta</taxon>
        <taxon>Tracheophyta</taxon>
        <taxon>Spermatophyta</taxon>
        <taxon>Magnoliopsida</taxon>
        <taxon>eudicotyledons</taxon>
        <taxon>Gunneridae</taxon>
        <taxon>Pentapetalae</taxon>
        <taxon>rosids</taxon>
        <taxon>fabids</taxon>
        <taxon>Fabales</taxon>
        <taxon>Fabaceae</taxon>
        <taxon>Papilionoideae</taxon>
        <taxon>50 kb inversion clade</taxon>
        <taxon>NPAAA clade</taxon>
        <taxon>Hologalegina</taxon>
        <taxon>IRL clade</taxon>
        <taxon>Trifolieae</taxon>
        <taxon>Trifolium</taxon>
    </lineage>
</organism>
<dbReference type="EMBL" id="CASHSV030000206">
    <property type="protein sequence ID" value="CAJ2655115.1"/>
    <property type="molecule type" value="Genomic_DNA"/>
</dbReference>
<protein>
    <submittedName>
        <fullName evidence="1">Uncharacterized protein</fullName>
    </submittedName>
</protein>
<dbReference type="Proteomes" id="UP001177021">
    <property type="component" value="Unassembled WGS sequence"/>
</dbReference>
<accession>A0ACB0KE39</accession>
<keyword evidence="2" id="KW-1185">Reference proteome</keyword>
<proteinExistence type="predicted"/>
<name>A0ACB0KE39_TRIPR</name>
<evidence type="ECO:0000313" key="1">
    <source>
        <dbReference type="EMBL" id="CAJ2655115.1"/>
    </source>
</evidence>
<evidence type="ECO:0000313" key="2">
    <source>
        <dbReference type="Proteomes" id="UP001177021"/>
    </source>
</evidence>
<reference evidence="1" key="1">
    <citation type="submission" date="2023-10" db="EMBL/GenBank/DDBJ databases">
        <authorList>
            <person name="Rodriguez Cubillos JULIANA M."/>
            <person name="De Vega J."/>
        </authorList>
    </citation>
    <scope>NUCLEOTIDE SEQUENCE</scope>
</reference>